<feature type="transmembrane region" description="Helical" evidence="1">
    <location>
        <begin position="40"/>
        <end position="59"/>
    </location>
</feature>
<keyword evidence="1" id="KW-0812">Transmembrane</keyword>
<organism evidence="2 3">
    <name type="scientific">Phaeocystidibacter luteus</name>
    <dbReference type="NCBI Taxonomy" id="911197"/>
    <lineage>
        <taxon>Bacteria</taxon>
        <taxon>Pseudomonadati</taxon>
        <taxon>Bacteroidota</taxon>
        <taxon>Flavobacteriia</taxon>
        <taxon>Flavobacteriales</taxon>
        <taxon>Phaeocystidibacteraceae</taxon>
        <taxon>Phaeocystidibacter</taxon>
    </lineage>
</organism>
<evidence type="ECO:0000313" key="2">
    <source>
        <dbReference type="EMBL" id="KAB2813883.1"/>
    </source>
</evidence>
<dbReference type="EMBL" id="WBVO01000002">
    <property type="protein sequence ID" value="KAB2813883.1"/>
    <property type="molecule type" value="Genomic_DNA"/>
</dbReference>
<comment type="caution">
    <text evidence="2">The sequence shown here is derived from an EMBL/GenBank/DDBJ whole genome shotgun (WGS) entry which is preliminary data.</text>
</comment>
<keyword evidence="1" id="KW-1133">Transmembrane helix</keyword>
<gene>
    <name evidence="2" type="ORF">F8C67_04145</name>
</gene>
<dbReference type="Proteomes" id="UP000468650">
    <property type="component" value="Unassembled WGS sequence"/>
</dbReference>
<keyword evidence="1" id="KW-0472">Membrane</keyword>
<dbReference type="OrthoDB" id="9960180at2"/>
<name>A0A6N6RJI2_9FLAO</name>
<evidence type="ECO:0000256" key="1">
    <source>
        <dbReference type="SAM" id="Phobius"/>
    </source>
</evidence>
<sequence>MKINNTNIRRHFWIVLSALLLISIMDFILARISGTVNELFWGYLFAVNIILVALVYTLFGKPIFRFNESGEVLEISNGLALGRWLDEKVLVNRGNLVRFTIEKKNLRSYLVLNILQQTGIRTHRFSISFLSRGKREKLRKRLQEMVIEKQEGKDVHLFI</sequence>
<protein>
    <submittedName>
        <fullName evidence="2">Uncharacterized protein</fullName>
    </submittedName>
</protein>
<dbReference type="AlphaFoldDB" id="A0A6N6RJI2"/>
<feature type="transmembrane region" description="Helical" evidence="1">
    <location>
        <begin position="12"/>
        <end position="34"/>
    </location>
</feature>
<keyword evidence="3" id="KW-1185">Reference proteome</keyword>
<accession>A0A6N6RJI2</accession>
<reference evidence="2 3" key="1">
    <citation type="submission" date="2019-09" db="EMBL/GenBank/DDBJ databases">
        <title>Genomes of family Cryomorphaceae.</title>
        <authorList>
            <person name="Bowman J.P."/>
        </authorList>
    </citation>
    <scope>NUCLEOTIDE SEQUENCE [LARGE SCALE GENOMIC DNA]</scope>
    <source>
        <strain evidence="2 3">LMG 25704</strain>
    </source>
</reference>
<dbReference type="RefSeq" id="WP_151666551.1">
    <property type="nucleotide sequence ID" value="NZ_WBVO01000002.1"/>
</dbReference>
<evidence type="ECO:0000313" key="3">
    <source>
        <dbReference type="Proteomes" id="UP000468650"/>
    </source>
</evidence>
<proteinExistence type="predicted"/>